<name>A0A660SJH5_UNCW3</name>
<feature type="non-terminal residue" evidence="1">
    <location>
        <position position="291"/>
    </location>
</feature>
<gene>
    <name evidence="1" type="ORF">DRP53_05810</name>
</gene>
<dbReference type="EMBL" id="QNBE01000048">
    <property type="protein sequence ID" value="RKX70171.1"/>
    <property type="molecule type" value="Genomic_DNA"/>
</dbReference>
<evidence type="ECO:0008006" key="3">
    <source>
        <dbReference type="Google" id="ProtNLM"/>
    </source>
</evidence>
<dbReference type="Proteomes" id="UP000268469">
    <property type="component" value="Unassembled WGS sequence"/>
</dbReference>
<evidence type="ECO:0000313" key="1">
    <source>
        <dbReference type="EMBL" id="RKX70171.1"/>
    </source>
</evidence>
<organism evidence="1 2">
    <name type="scientific">candidate division WOR-3 bacterium</name>
    <dbReference type="NCBI Taxonomy" id="2052148"/>
    <lineage>
        <taxon>Bacteria</taxon>
        <taxon>Bacteria division WOR-3</taxon>
    </lineage>
</organism>
<dbReference type="AlphaFoldDB" id="A0A660SJH5"/>
<dbReference type="Gene3D" id="2.120.10.10">
    <property type="match status" value="1"/>
</dbReference>
<accession>A0A660SJH5</accession>
<proteinExistence type="predicted"/>
<comment type="caution">
    <text evidence="1">The sequence shown here is derived from an EMBL/GenBank/DDBJ whole genome shotgun (WGS) entry which is preliminary data.</text>
</comment>
<evidence type="ECO:0000313" key="2">
    <source>
        <dbReference type="Proteomes" id="UP000268469"/>
    </source>
</evidence>
<protein>
    <recommendedName>
        <fullName evidence="3">Exo-alpha-sialidase</fullName>
    </recommendedName>
</protein>
<sequence>MIVLAIFLLSSPGDSVGWTRYDLQRDGGQTGWQVWFDGSCVHVDFMRSHEPGHSDCCCAYNFWKNYWFGDADVTPGYSGSVTLGVKPSNNAAVCIYHHRASGDIYRTWVSIDEGQGYYNFTYYKVLPQCTTEFIGPRISIDNKGNFHITLHTYGPCSYYTRCPSGSLPGTDPILIDSLMNLSTGVFADRFNTPGKVIIYWTRWTGEGSGGHAQHAQDVCYMISTDYGNSWGPKVNLTQYQSSDTMRAFCQVKAIFDQNGDPHIVFPVNYFLNQTAYYKSWIIHWSPNTGFN</sequence>
<reference evidence="1 2" key="1">
    <citation type="submission" date="2018-06" db="EMBL/GenBank/DDBJ databases">
        <title>Extensive metabolic versatility and redundancy in microbially diverse, dynamic hydrothermal sediments.</title>
        <authorList>
            <person name="Dombrowski N."/>
            <person name="Teske A."/>
            <person name="Baker B.J."/>
        </authorList>
    </citation>
    <scope>NUCLEOTIDE SEQUENCE [LARGE SCALE GENOMIC DNA]</scope>
    <source>
        <strain evidence="1">B36_G15</strain>
    </source>
</reference>